<keyword evidence="2" id="KW-1185">Reference proteome</keyword>
<accession>F0LKK6</accession>
<proteinExistence type="predicted"/>
<dbReference type="AlphaFoldDB" id="F0LKK6"/>
<gene>
    <name evidence="1" type="ordered locus">TERMP_01865</name>
</gene>
<evidence type="ECO:0000313" key="2">
    <source>
        <dbReference type="Proteomes" id="UP000007478"/>
    </source>
</evidence>
<protein>
    <submittedName>
        <fullName evidence="1">Uncharacterized protein</fullName>
    </submittedName>
</protein>
<dbReference type="EMBL" id="CP002372">
    <property type="protein sequence ID" value="ADT84840.1"/>
    <property type="molecule type" value="Genomic_DNA"/>
</dbReference>
<dbReference type="HOGENOM" id="CLU_2550453_0_0_2"/>
<dbReference type="KEGG" id="tba:TERMP_01865"/>
<name>F0LKK6_THEBM</name>
<dbReference type="Proteomes" id="UP000007478">
    <property type="component" value="Chromosome"/>
</dbReference>
<organism evidence="1 2">
    <name type="scientific">Thermococcus barophilus (strain DSM 11836 / MP)</name>
    <dbReference type="NCBI Taxonomy" id="391623"/>
    <lineage>
        <taxon>Archaea</taxon>
        <taxon>Methanobacteriati</taxon>
        <taxon>Methanobacteriota</taxon>
        <taxon>Thermococci</taxon>
        <taxon>Thermococcales</taxon>
        <taxon>Thermococcaceae</taxon>
        <taxon>Thermococcus</taxon>
    </lineage>
</organism>
<sequence length="82" mass="9388">MGKIREHGTVKNLLDISKPTLIGNEVRKFSESELHEIISKALSSKGALFELNFTLTVEKHPKEGLILRHYIFVPLSRELEFI</sequence>
<reference evidence="1 2" key="1">
    <citation type="journal article" date="2011" name="J. Bacteriol.">
        <title>Complete genome sequence of the hyperthermophilic, piezophilic, heterotrophic, and carboxydotrophic archaeon Thermococcus barophilus MP.</title>
        <authorList>
            <person name="Vannier P."/>
            <person name="Marteinsson V.T."/>
            <person name="Fridjonsson O.H."/>
            <person name="Oger P."/>
            <person name="Jebbar M."/>
        </authorList>
    </citation>
    <scope>NUCLEOTIDE SEQUENCE [LARGE SCALE GENOMIC DNA]</scope>
    <source>
        <strain evidence="2">DSM 11836 / MP</strain>
    </source>
</reference>
<dbReference type="PATRIC" id="fig|391623.17.peg.1864"/>
<evidence type="ECO:0000313" key="1">
    <source>
        <dbReference type="EMBL" id="ADT84840.1"/>
    </source>
</evidence>